<dbReference type="PANTHER" id="PTHR30055">
    <property type="entry name" value="HTH-TYPE TRANSCRIPTIONAL REGULATOR RUTR"/>
    <property type="match status" value="1"/>
</dbReference>
<evidence type="ECO:0000256" key="1">
    <source>
        <dbReference type="ARBA" id="ARBA00023125"/>
    </source>
</evidence>
<dbReference type="InterPro" id="IPR036271">
    <property type="entry name" value="Tet_transcr_reg_TetR-rel_C_sf"/>
</dbReference>
<dbReference type="RefSeq" id="WP_062147607.1">
    <property type="nucleotide sequence ID" value="NZ_CP013002.1"/>
</dbReference>
<keyword evidence="1 2" id="KW-0238">DNA-binding</keyword>
<dbReference type="AlphaFoldDB" id="A0A0N7JHP2"/>
<dbReference type="InterPro" id="IPR023772">
    <property type="entry name" value="DNA-bd_HTH_TetR-type_CS"/>
</dbReference>
<dbReference type="eggNOG" id="COG1309">
    <property type="taxonomic scope" value="Bacteria"/>
</dbReference>
<feature type="domain" description="HTH tetR-type" evidence="3">
    <location>
        <begin position="25"/>
        <end position="85"/>
    </location>
</feature>
<evidence type="ECO:0000313" key="5">
    <source>
        <dbReference type="Proteomes" id="UP000056905"/>
    </source>
</evidence>
<gene>
    <name evidence="4" type="ORF">AQ619_11685</name>
</gene>
<organism evidence="4 5">
    <name type="scientific">Caulobacter henricii</name>
    <dbReference type="NCBI Taxonomy" id="69395"/>
    <lineage>
        <taxon>Bacteria</taxon>
        <taxon>Pseudomonadati</taxon>
        <taxon>Pseudomonadota</taxon>
        <taxon>Alphaproteobacteria</taxon>
        <taxon>Caulobacterales</taxon>
        <taxon>Caulobacteraceae</taxon>
        <taxon>Caulobacter</taxon>
    </lineage>
</organism>
<protein>
    <submittedName>
        <fullName evidence="4">TetR family transcriptional regulator</fullName>
    </submittedName>
</protein>
<evidence type="ECO:0000256" key="2">
    <source>
        <dbReference type="PROSITE-ProRule" id="PRU00335"/>
    </source>
</evidence>
<keyword evidence="5" id="KW-1185">Reference proteome</keyword>
<evidence type="ECO:0000313" key="4">
    <source>
        <dbReference type="EMBL" id="ALL13946.1"/>
    </source>
</evidence>
<sequence length="227" mass="25239">MSPTTDAAVSPLLTEGVAEAAETEAATKNLVFVAAERLFALHGFQNVSVRDITAAAGVNLASVNYHFGSKDALLLEIFRRRTAELNRERARMLHEANDRHAGKPTVRDVLAALLTPPLRWLAPDHERRISLQFLIRARSEGTDDIRQILKTDVSHLRRFSDALLIARPDLSPEDVYWRLHFTLGMLHNNRFAEFDRLNVLSEGTTSEGDVVALLARMLAFAEAGFAA</sequence>
<proteinExistence type="predicted"/>
<dbReference type="InterPro" id="IPR001647">
    <property type="entry name" value="HTH_TetR"/>
</dbReference>
<dbReference type="Pfam" id="PF00440">
    <property type="entry name" value="TetR_N"/>
    <property type="match status" value="1"/>
</dbReference>
<dbReference type="KEGG" id="chq:AQ619_11685"/>
<reference evidence="4 5" key="1">
    <citation type="submission" date="2015-10" db="EMBL/GenBank/DDBJ databases">
        <title>Conservation of the essential genome among Caulobacter and Brevundimonas species.</title>
        <authorList>
            <person name="Scott D."/>
            <person name="Ely B."/>
        </authorList>
    </citation>
    <scope>NUCLEOTIDE SEQUENCE [LARGE SCALE GENOMIC DNA]</scope>
    <source>
        <strain evidence="4 5">CB4</strain>
    </source>
</reference>
<dbReference type="STRING" id="69395.AQ619_11685"/>
<dbReference type="PANTHER" id="PTHR30055:SF235">
    <property type="entry name" value="TRANSCRIPTIONAL REGULATORY PROTEIN"/>
    <property type="match status" value="1"/>
</dbReference>
<dbReference type="PROSITE" id="PS01081">
    <property type="entry name" value="HTH_TETR_1"/>
    <property type="match status" value="1"/>
</dbReference>
<dbReference type="SUPFAM" id="SSF48498">
    <property type="entry name" value="Tetracyclin repressor-like, C-terminal domain"/>
    <property type="match status" value="1"/>
</dbReference>
<dbReference type="PROSITE" id="PS50977">
    <property type="entry name" value="HTH_TETR_2"/>
    <property type="match status" value="1"/>
</dbReference>
<dbReference type="EMBL" id="CP013002">
    <property type="protein sequence ID" value="ALL13946.1"/>
    <property type="molecule type" value="Genomic_DNA"/>
</dbReference>
<dbReference type="PRINTS" id="PR00455">
    <property type="entry name" value="HTHTETR"/>
</dbReference>
<dbReference type="Proteomes" id="UP000056905">
    <property type="component" value="Chromosome"/>
</dbReference>
<dbReference type="Pfam" id="PF17939">
    <property type="entry name" value="TetR_C_30"/>
    <property type="match status" value="1"/>
</dbReference>
<name>A0A0N7JHP2_9CAUL</name>
<dbReference type="InterPro" id="IPR009057">
    <property type="entry name" value="Homeodomain-like_sf"/>
</dbReference>
<evidence type="ECO:0000259" key="3">
    <source>
        <dbReference type="PROSITE" id="PS50977"/>
    </source>
</evidence>
<dbReference type="Gene3D" id="1.10.357.10">
    <property type="entry name" value="Tetracycline Repressor, domain 2"/>
    <property type="match status" value="1"/>
</dbReference>
<dbReference type="InterPro" id="IPR041586">
    <property type="entry name" value="PsrA_TetR_C"/>
</dbReference>
<dbReference type="GO" id="GO:0000976">
    <property type="term" value="F:transcription cis-regulatory region binding"/>
    <property type="evidence" value="ECO:0007669"/>
    <property type="project" value="TreeGrafter"/>
</dbReference>
<dbReference type="GO" id="GO:0003700">
    <property type="term" value="F:DNA-binding transcription factor activity"/>
    <property type="evidence" value="ECO:0007669"/>
    <property type="project" value="TreeGrafter"/>
</dbReference>
<dbReference type="InterPro" id="IPR050109">
    <property type="entry name" value="HTH-type_TetR-like_transc_reg"/>
</dbReference>
<accession>A0A0N7JHP2</accession>
<feature type="DNA-binding region" description="H-T-H motif" evidence="2">
    <location>
        <begin position="48"/>
        <end position="67"/>
    </location>
</feature>
<dbReference type="OrthoDB" id="2356263at2"/>
<dbReference type="SUPFAM" id="SSF46689">
    <property type="entry name" value="Homeodomain-like"/>
    <property type="match status" value="1"/>
</dbReference>